<dbReference type="SUPFAM" id="SSF52047">
    <property type="entry name" value="RNI-like"/>
    <property type="match status" value="1"/>
</dbReference>
<protein>
    <submittedName>
        <fullName evidence="2">Uncharacterized protein</fullName>
    </submittedName>
</protein>
<gene>
    <name evidence="2" type="ORF">C8A05DRAFT_38010</name>
</gene>
<organism evidence="2 3">
    <name type="scientific">Staphylotrichum tortipilum</name>
    <dbReference type="NCBI Taxonomy" id="2831512"/>
    <lineage>
        <taxon>Eukaryota</taxon>
        <taxon>Fungi</taxon>
        <taxon>Dikarya</taxon>
        <taxon>Ascomycota</taxon>
        <taxon>Pezizomycotina</taxon>
        <taxon>Sordariomycetes</taxon>
        <taxon>Sordariomycetidae</taxon>
        <taxon>Sordariales</taxon>
        <taxon>Chaetomiaceae</taxon>
        <taxon>Staphylotrichum</taxon>
    </lineage>
</organism>
<sequence>MEKLPLELMQSICAALCPHCQDPDAVPDRSATQRALANLSPSVVVVLRISSWGLRRVTKGRGALAFFMRSAADRPDLASHVSSLHLVKCASCPNGLRFDEEPIHTILGNLALTIGMNTGYSHPTLVRYTEYARLVRMAVLGFPNLKTLPLTRWINFGVFYDLDMGTVPSLETLSSNAVEENASFHIADAARLSAAFPNLEVLYASGCGGNDFANFHLPRRPPGRKPFDLPLGSLQKLAIHDLEFGDLLRLLPACPQIQELEYEPPGHPDGSPNPESLRVLRPVRKTLHILDLRIDFWKDNSSRISSFVPTPIQSFRRFPALKVLTVDHSAVNCPVSPASPAAGSATLVDWLPLLLEHVFFRHVAEQDIARFLDHLRILAFEAPKSRPTLRSVRISLGLLYEIPKKDLVDAVKPTLARLQAEFEQAGITFYEADPRTGGPAKDKPVAGSTVAANTAMGNAAPGTTAGTER</sequence>
<name>A0AAN6MDX6_9PEZI</name>
<feature type="region of interest" description="Disordered" evidence="1">
    <location>
        <begin position="433"/>
        <end position="469"/>
    </location>
</feature>
<comment type="caution">
    <text evidence="2">The sequence shown here is derived from an EMBL/GenBank/DDBJ whole genome shotgun (WGS) entry which is preliminary data.</text>
</comment>
<evidence type="ECO:0000313" key="2">
    <source>
        <dbReference type="EMBL" id="KAK3898394.1"/>
    </source>
</evidence>
<dbReference type="AlphaFoldDB" id="A0AAN6MDX6"/>
<proteinExistence type="predicted"/>
<reference evidence="2" key="1">
    <citation type="journal article" date="2023" name="Mol. Phylogenet. Evol.">
        <title>Genome-scale phylogeny and comparative genomics of the fungal order Sordariales.</title>
        <authorList>
            <person name="Hensen N."/>
            <person name="Bonometti L."/>
            <person name="Westerberg I."/>
            <person name="Brannstrom I.O."/>
            <person name="Guillou S."/>
            <person name="Cros-Aarteil S."/>
            <person name="Calhoun S."/>
            <person name="Haridas S."/>
            <person name="Kuo A."/>
            <person name="Mondo S."/>
            <person name="Pangilinan J."/>
            <person name="Riley R."/>
            <person name="LaButti K."/>
            <person name="Andreopoulos B."/>
            <person name="Lipzen A."/>
            <person name="Chen C."/>
            <person name="Yan M."/>
            <person name="Daum C."/>
            <person name="Ng V."/>
            <person name="Clum A."/>
            <person name="Steindorff A."/>
            <person name="Ohm R.A."/>
            <person name="Martin F."/>
            <person name="Silar P."/>
            <person name="Natvig D.O."/>
            <person name="Lalanne C."/>
            <person name="Gautier V."/>
            <person name="Ament-Velasquez S.L."/>
            <person name="Kruys A."/>
            <person name="Hutchinson M.I."/>
            <person name="Powell A.J."/>
            <person name="Barry K."/>
            <person name="Miller A.N."/>
            <person name="Grigoriev I.V."/>
            <person name="Debuchy R."/>
            <person name="Gladieux P."/>
            <person name="Hiltunen Thoren M."/>
            <person name="Johannesson H."/>
        </authorList>
    </citation>
    <scope>NUCLEOTIDE SEQUENCE</scope>
    <source>
        <strain evidence="2">CBS 103.79</strain>
    </source>
</reference>
<reference evidence="2" key="2">
    <citation type="submission" date="2023-05" db="EMBL/GenBank/DDBJ databases">
        <authorList>
            <consortium name="Lawrence Berkeley National Laboratory"/>
            <person name="Steindorff A."/>
            <person name="Hensen N."/>
            <person name="Bonometti L."/>
            <person name="Westerberg I."/>
            <person name="Brannstrom I.O."/>
            <person name="Guillou S."/>
            <person name="Cros-Aarteil S."/>
            <person name="Calhoun S."/>
            <person name="Haridas S."/>
            <person name="Kuo A."/>
            <person name="Mondo S."/>
            <person name="Pangilinan J."/>
            <person name="Riley R."/>
            <person name="Labutti K."/>
            <person name="Andreopoulos B."/>
            <person name="Lipzen A."/>
            <person name="Chen C."/>
            <person name="Yanf M."/>
            <person name="Daum C."/>
            <person name="Ng V."/>
            <person name="Clum A."/>
            <person name="Ohm R."/>
            <person name="Martin F."/>
            <person name="Silar P."/>
            <person name="Natvig D."/>
            <person name="Lalanne C."/>
            <person name="Gautier V."/>
            <person name="Ament-Velasquez S.L."/>
            <person name="Kruys A."/>
            <person name="Hutchinson M.I."/>
            <person name="Powell A.J."/>
            <person name="Barry K."/>
            <person name="Miller A.N."/>
            <person name="Grigoriev I.V."/>
            <person name="Debuchy R."/>
            <person name="Gladieux P."/>
            <person name="Thoren M.H."/>
            <person name="Johannesson H."/>
        </authorList>
    </citation>
    <scope>NUCLEOTIDE SEQUENCE</scope>
    <source>
        <strain evidence="2">CBS 103.79</strain>
    </source>
</reference>
<evidence type="ECO:0000313" key="3">
    <source>
        <dbReference type="Proteomes" id="UP001303889"/>
    </source>
</evidence>
<dbReference type="Proteomes" id="UP001303889">
    <property type="component" value="Unassembled WGS sequence"/>
</dbReference>
<accession>A0AAN6MDX6</accession>
<dbReference type="EMBL" id="MU855943">
    <property type="protein sequence ID" value="KAK3898394.1"/>
    <property type="molecule type" value="Genomic_DNA"/>
</dbReference>
<evidence type="ECO:0000256" key="1">
    <source>
        <dbReference type="SAM" id="MobiDB-lite"/>
    </source>
</evidence>
<keyword evidence="3" id="KW-1185">Reference proteome</keyword>